<proteinExistence type="predicted"/>
<keyword evidence="1" id="KW-0614">Plasmid</keyword>
<dbReference type="Pfam" id="PF01076">
    <property type="entry name" value="Mob_Pre"/>
    <property type="match status" value="1"/>
</dbReference>
<dbReference type="AlphaFoldDB" id="N6VFJ1"/>
<dbReference type="CDD" id="cd17242">
    <property type="entry name" value="MobM_relaxase"/>
    <property type="match status" value="1"/>
</dbReference>
<accession>N6VFJ1</accession>
<dbReference type="Proteomes" id="UP000014242">
    <property type="component" value="Unassembled WGS sequence"/>
</dbReference>
<sequence>MRCKKITKMGNVAAALKHCFRERETPNAAPDRTQMNQHYMASSTDEAMGLLREKLPQKRRKDAVIAVEYVMTASPQWWGDASTEQQQDFFNKSREWLAKKYGEQNILVATVHNDETSPHLSAFVVPITPDGRLSAKEFIGNRSKMSNDQTTFAKAVEHLGLQRGIERSVAKHQRVSQFYSQIQKDYSHPHITPEELKPRVLEKGFMGLTKVVESPVGIAERLTKKFSTSLQQLASKVHISFIERRRTEEMCRTAINAERRSEALKKRLKEYTWGLNEKETEQIKLQIKLIREQKALEAKQRKLAKKIRRDRGISF</sequence>
<organism evidence="1 2">
    <name type="scientific">Bartonella schoenbuchensis m07a</name>
    <dbReference type="NCBI Taxonomy" id="1094496"/>
    <lineage>
        <taxon>Bacteria</taxon>
        <taxon>Pseudomonadati</taxon>
        <taxon>Pseudomonadota</taxon>
        <taxon>Alphaproteobacteria</taxon>
        <taxon>Hyphomicrobiales</taxon>
        <taxon>Bartonellaceae</taxon>
        <taxon>Bartonella</taxon>
    </lineage>
</organism>
<dbReference type="InterPro" id="IPR001668">
    <property type="entry name" value="Mob_Pre"/>
</dbReference>
<dbReference type="Gene3D" id="3.30.930.30">
    <property type="match status" value="1"/>
</dbReference>
<evidence type="ECO:0000313" key="1">
    <source>
        <dbReference type="EMBL" id="ENN89887.1"/>
    </source>
</evidence>
<gene>
    <name evidence="1" type="primary">mob</name>
    <name evidence="1" type="ORF">m07a_pMS00020</name>
</gene>
<keyword evidence="2" id="KW-1185">Reference proteome</keyword>
<dbReference type="EMBL" id="AGWC01000011">
    <property type="protein sequence ID" value="ENN89887.1"/>
    <property type="molecule type" value="Genomic_DNA"/>
</dbReference>
<comment type="caution">
    <text evidence="1">The sequence shown here is derived from an EMBL/GenBank/DDBJ whole genome shotgun (WGS) entry which is preliminary data.</text>
</comment>
<geneLocation type="plasmid" evidence="1 2">
    <name>pMS</name>
</geneLocation>
<dbReference type="NCBIfam" id="NF041497">
    <property type="entry name" value="MobV"/>
    <property type="match status" value="1"/>
</dbReference>
<dbReference type="GO" id="GO:0003677">
    <property type="term" value="F:DNA binding"/>
    <property type="evidence" value="ECO:0007669"/>
    <property type="project" value="InterPro"/>
</dbReference>
<protein>
    <submittedName>
        <fullName evidence="1">Mob</fullName>
    </submittedName>
</protein>
<dbReference type="GO" id="GO:0006310">
    <property type="term" value="P:DNA recombination"/>
    <property type="evidence" value="ECO:0007669"/>
    <property type="project" value="InterPro"/>
</dbReference>
<dbReference type="PATRIC" id="fig|1094496.3.peg.1670"/>
<evidence type="ECO:0000313" key="2">
    <source>
        <dbReference type="Proteomes" id="UP000014242"/>
    </source>
</evidence>
<reference evidence="1 2" key="1">
    <citation type="journal article" date="2013" name="PLoS Genet.">
        <title>A gene transfer agent and a dynamic repertoire of secretion systems hold the keys to the explosive radiation of the emerging pathogen Bartonella.</title>
        <authorList>
            <person name="Guy L."/>
            <person name="Nystedt B."/>
            <person name="Toft C."/>
            <person name="Zaremba-Niedzwiedzka K."/>
            <person name="Berglund E.C."/>
            <person name="Granberg F."/>
            <person name="Naslund K."/>
            <person name="Eriksson A.S."/>
            <person name="Andersson S.G."/>
        </authorList>
    </citation>
    <scope>NUCLEOTIDE SEQUENCE [LARGE SCALE GENOMIC DNA]</scope>
    <source>
        <strain evidence="2">m07a</strain>
    </source>
</reference>
<name>N6VFJ1_9HYPH</name>
<dbReference type="HOGENOM" id="CLU_056356_0_0_5"/>